<name>A0A7H8QPQ9_TALRU</name>
<dbReference type="RefSeq" id="XP_035342122.1">
    <property type="nucleotide sequence ID" value="XM_035486229.1"/>
</dbReference>
<evidence type="ECO:0000313" key="5">
    <source>
        <dbReference type="EMBL" id="QKX55944.1"/>
    </source>
</evidence>
<dbReference type="Proteomes" id="UP000509510">
    <property type="component" value="Chromosome II"/>
</dbReference>
<keyword evidence="6" id="KW-1185">Reference proteome</keyword>
<evidence type="ECO:0000256" key="3">
    <source>
        <dbReference type="ARBA" id="ARBA00023002"/>
    </source>
</evidence>
<accession>A0A7H8QPQ9</accession>
<proteinExistence type="predicted"/>
<keyword evidence="3" id="KW-0560">Oxidoreductase</keyword>
<dbReference type="AlphaFoldDB" id="A0A7H8QPQ9"/>
<dbReference type="PANTHER" id="PTHR43476:SF3">
    <property type="entry name" value="FAD-BINDING MONOOXYGENASE"/>
    <property type="match status" value="1"/>
</dbReference>
<dbReference type="InterPro" id="IPR050631">
    <property type="entry name" value="PheA/TfdB_FAD_monoxygenase"/>
</dbReference>
<dbReference type="InterPro" id="IPR002938">
    <property type="entry name" value="FAD-bd"/>
</dbReference>
<dbReference type="Pfam" id="PF01494">
    <property type="entry name" value="FAD_binding_3"/>
    <property type="match status" value="2"/>
</dbReference>
<sequence length="627" mass="70674">MESAPVVVVGAGPSGLVFGLCLAKFRIPCIILEKERDIADDPRGVYLAGDALRVLWKLGLGDQMPSIGHDLDTIYFHPSSFKSPPFLTIPIAHDWMGHTIPGGILQSQPKLERALRDFVQKSPFCTLRTSCEVVDREENDDHMIITYLDLENNTKKQIKTEWLIGADGKRGVVRKRFLEPKAGIKQEDGIYRYDGTWVAANLHITLPTPDTHPDLSLWKLGLTPQQVYDLFWPQGWHFCSPPDKATACGRFGPLEDRLWRHEFAEPEWNDAMNAEELLWEHLTPMITRSEDSSGRNFGSKITYPRDCIEVLRCRPFHFTHKVVNKWFDNQTILIGDAAHVFPPFGGQGIACGIRDAESLAWRIAILAGINKPTPSKTLSNKLLSLWAEERRLGVEISMKQTMMNGKLCNGTAGWFFLTITPMLISLFTSSKFYHLQSPMAWGDISGYQSAKDGFYLKQYAGGKKLAQVYGVAELKADGFSKSPTQRKMILSDHIIHYVPTALTLLVCDQVTPQENSKLNRLLEDVQLHPLILSKQSVIHFNSKYVYRKGSLSNSDKFVSISWSPIPSELTMGSVLRPGYNPKTFQNRLGGERSKYVIIRQDSIVFSIAKDLQQLQSCLDMLKGYVTA</sequence>
<dbReference type="PANTHER" id="PTHR43476">
    <property type="entry name" value="3-(3-HYDROXY-PHENYL)PROPIONATE/3-HYDROXYCINNAMIC ACID HYDROXYLASE"/>
    <property type="match status" value="1"/>
</dbReference>
<evidence type="ECO:0000259" key="4">
    <source>
        <dbReference type="Pfam" id="PF01494"/>
    </source>
</evidence>
<dbReference type="SUPFAM" id="SSF51905">
    <property type="entry name" value="FAD/NAD(P)-binding domain"/>
    <property type="match status" value="1"/>
</dbReference>
<dbReference type="Gene3D" id="3.50.50.60">
    <property type="entry name" value="FAD/NAD(P)-binding domain"/>
    <property type="match status" value="2"/>
</dbReference>
<evidence type="ECO:0000256" key="1">
    <source>
        <dbReference type="ARBA" id="ARBA00022630"/>
    </source>
</evidence>
<dbReference type="GO" id="GO:0071949">
    <property type="term" value="F:FAD binding"/>
    <property type="evidence" value="ECO:0007669"/>
    <property type="project" value="InterPro"/>
</dbReference>
<reference evidence="6" key="1">
    <citation type="submission" date="2020-06" db="EMBL/GenBank/DDBJ databases">
        <title>A chromosome-scale genome assembly of Talaromyces rugulosus W13939.</title>
        <authorList>
            <person name="Wang B."/>
            <person name="Guo L."/>
            <person name="Ye K."/>
            <person name="Wang L."/>
        </authorList>
    </citation>
    <scope>NUCLEOTIDE SEQUENCE [LARGE SCALE GENOMIC DNA]</scope>
    <source>
        <strain evidence="6">W13939</strain>
    </source>
</reference>
<protein>
    <recommendedName>
        <fullName evidence="4">FAD-binding domain-containing protein</fullName>
    </recommendedName>
</protein>
<dbReference type="KEGG" id="trg:TRUGW13939_03043"/>
<feature type="domain" description="FAD-binding" evidence="4">
    <location>
        <begin position="4"/>
        <end position="177"/>
    </location>
</feature>
<keyword evidence="2" id="KW-0274">FAD</keyword>
<gene>
    <name evidence="5" type="ORF">TRUGW13939_03043</name>
</gene>
<dbReference type="GeneID" id="55990549"/>
<feature type="domain" description="FAD-binding" evidence="4">
    <location>
        <begin position="309"/>
        <end position="365"/>
    </location>
</feature>
<evidence type="ECO:0000313" key="6">
    <source>
        <dbReference type="Proteomes" id="UP000509510"/>
    </source>
</evidence>
<dbReference type="OrthoDB" id="10016252at2759"/>
<evidence type="ECO:0000256" key="2">
    <source>
        <dbReference type="ARBA" id="ARBA00022827"/>
    </source>
</evidence>
<organism evidence="5 6">
    <name type="scientific">Talaromyces rugulosus</name>
    <name type="common">Penicillium rugulosum</name>
    <dbReference type="NCBI Taxonomy" id="121627"/>
    <lineage>
        <taxon>Eukaryota</taxon>
        <taxon>Fungi</taxon>
        <taxon>Dikarya</taxon>
        <taxon>Ascomycota</taxon>
        <taxon>Pezizomycotina</taxon>
        <taxon>Eurotiomycetes</taxon>
        <taxon>Eurotiomycetidae</taxon>
        <taxon>Eurotiales</taxon>
        <taxon>Trichocomaceae</taxon>
        <taxon>Talaromyces</taxon>
        <taxon>Talaromyces sect. Islandici</taxon>
    </lineage>
</organism>
<dbReference type="GO" id="GO:0016491">
    <property type="term" value="F:oxidoreductase activity"/>
    <property type="evidence" value="ECO:0007669"/>
    <property type="project" value="UniProtKB-KW"/>
</dbReference>
<dbReference type="InterPro" id="IPR036188">
    <property type="entry name" value="FAD/NAD-bd_sf"/>
</dbReference>
<keyword evidence="1" id="KW-0285">Flavoprotein</keyword>
<dbReference type="EMBL" id="CP055899">
    <property type="protein sequence ID" value="QKX55944.1"/>
    <property type="molecule type" value="Genomic_DNA"/>
</dbReference>
<dbReference type="PRINTS" id="PR00420">
    <property type="entry name" value="RNGMNOXGNASE"/>
</dbReference>